<dbReference type="Gene3D" id="3.40.50.10140">
    <property type="entry name" value="Toll/interleukin-1 receptor homology (TIR) domain"/>
    <property type="match status" value="1"/>
</dbReference>
<dbReference type="InterPro" id="IPR035897">
    <property type="entry name" value="Toll_tir_struct_dom_sf"/>
</dbReference>
<dbReference type="InterPro" id="IPR000157">
    <property type="entry name" value="TIR_dom"/>
</dbReference>
<keyword evidence="3" id="KW-1185">Reference proteome</keyword>
<dbReference type="SUPFAM" id="SSF52540">
    <property type="entry name" value="P-loop containing nucleoside triphosphate hydrolases"/>
    <property type="match status" value="1"/>
</dbReference>
<dbReference type="GO" id="GO:0007165">
    <property type="term" value="P:signal transduction"/>
    <property type="evidence" value="ECO:0007669"/>
    <property type="project" value="InterPro"/>
</dbReference>
<proteinExistence type="predicted"/>
<dbReference type="Gene3D" id="3.40.50.300">
    <property type="entry name" value="P-loop containing nucleotide triphosphate hydrolases"/>
    <property type="match status" value="1"/>
</dbReference>
<sequence length="914" mass="99603">MSLAGCDREPVRALCRELEKDLSVFIDEDGLGYFASISAGLEEALRSSTVLVAYYSAAYAVRPACQWELTSAFLAGQREGNPVGRIIVINPEEETDHLLPVEVSDARFALAPTTAEDVSRLADRIRSWVATISGRIGDVPFHDRPRWYGRPPGQAGFHGRYREQWLLHSALHGSDLAITEPTCGPVAAVAGAAGMGKTALVAAYAWQYGAAFRGGVYWLRLAGATERDVLARYADELRMIAGMLGLDYAGAGESRLPHIFAEHLAAQPEPSLWVIDDVPPDLDPDVADQLLIPAERQIRTVLISRSLAYGLTTRENPYGRAVKSIEVGPLTLADGRLLLSGYRPATDSGEIEALDRIVGRLGGNAYAAALAGLELRDRQGLISYQDYADRLTTDHTVLEPVTAMFHDAVLALDDTQRLILEVALTVAPAPLPARLIDLAARALRPDATVATALEGLRRRLLATRTGASWQIHPLVLDAARRYLQPLQPQAELAPAMAGALTTLAAETDHAERSELVPHADVLAARAELPAELTEALLRLLTGHYESGGEVVTSARYRDRLVEVRPEDPDLVLAAARAHYEAGAYDTAIARATRVRGHLARRALLIHAASLDALGRFAEAEPYWAELLSAPPETATALAHLRGLRLRGRLREAEREARNLLARHSVEADGLQQARLELARIRLPLGDSPGARALAESVIGHYRDLDLPHHIRCSEAQEVLAEALLTPHLTDLRPDHGGWERAERSLRRLRDEYRGSHGEYHLVTLGAAVGLGYALVSRGEPERGRAELTRTIALLRRHAGDRHPLLLRAMFLLGQTFEQTGDWESARGLFAQALDGQLSVLGPGHPHTAETRQEYGVALKLTGDTRAAAEMFAASRRAAADAVGRFTDLYMRAGISTALVHLPTWMWRKLGGSSE</sequence>
<evidence type="ECO:0000313" key="3">
    <source>
        <dbReference type="Proteomes" id="UP000377595"/>
    </source>
</evidence>
<dbReference type="Gene3D" id="1.25.40.10">
    <property type="entry name" value="Tetratricopeptide repeat domain"/>
    <property type="match status" value="2"/>
</dbReference>
<dbReference type="SUPFAM" id="SSF52200">
    <property type="entry name" value="Toll/Interleukin receptor TIR domain"/>
    <property type="match status" value="1"/>
</dbReference>
<protein>
    <recommendedName>
        <fullName evidence="1">TIR domain-containing protein</fullName>
    </recommendedName>
</protein>
<dbReference type="EMBL" id="BLAF01000021">
    <property type="protein sequence ID" value="GES21152.1"/>
    <property type="molecule type" value="Genomic_DNA"/>
</dbReference>
<organism evidence="2 3">
    <name type="scientific">Acrocarpospora pleiomorpha</name>
    <dbReference type="NCBI Taxonomy" id="90975"/>
    <lineage>
        <taxon>Bacteria</taxon>
        <taxon>Bacillati</taxon>
        <taxon>Actinomycetota</taxon>
        <taxon>Actinomycetes</taxon>
        <taxon>Streptosporangiales</taxon>
        <taxon>Streptosporangiaceae</taxon>
        <taxon>Acrocarpospora</taxon>
    </lineage>
</organism>
<dbReference type="SUPFAM" id="SSF48452">
    <property type="entry name" value="TPR-like"/>
    <property type="match status" value="2"/>
</dbReference>
<dbReference type="InterPro" id="IPR027417">
    <property type="entry name" value="P-loop_NTPase"/>
</dbReference>
<dbReference type="Proteomes" id="UP000377595">
    <property type="component" value="Unassembled WGS sequence"/>
</dbReference>
<comment type="caution">
    <text evidence="2">The sequence shown here is derived from an EMBL/GenBank/DDBJ whole genome shotgun (WGS) entry which is preliminary data.</text>
</comment>
<gene>
    <name evidence="2" type="ORF">Aple_040480</name>
</gene>
<dbReference type="AlphaFoldDB" id="A0A5M3XJY5"/>
<name>A0A5M3XJY5_9ACTN</name>
<evidence type="ECO:0000259" key="1">
    <source>
        <dbReference type="Pfam" id="PF13676"/>
    </source>
</evidence>
<dbReference type="InterPro" id="IPR011990">
    <property type="entry name" value="TPR-like_helical_dom_sf"/>
</dbReference>
<reference evidence="2 3" key="1">
    <citation type="submission" date="2019-10" db="EMBL/GenBank/DDBJ databases">
        <title>Whole genome shotgun sequence of Acrocarpospora pleiomorpha NBRC 16267.</title>
        <authorList>
            <person name="Ichikawa N."/>
            <person name="Kimura A."/>
            <person name="Kitahashi Y."/>
            <person name="Komaki H."/>
            <person name="Oguchi A."/>
        </authorList>
    </citation>
    <scope>NUCLEOTIDE SEQUENCE [LARGE SCALE GENOMIC DNA]</scope>
    <source>
        <strain evidence="2 3">NBRC 16267</strain>
    </source>
</reference>
<feature type="domain" description="TIR" evidence="1">
    <location>
        <begin position="2"/>
        <end position="94"/>
    </location>
</feature>
<evidence type="ECO:0000313" key="2">
    <source>
        <dbReference type="EMBL" id="GES21152.1"/>
    </source>
</evidence>
<dbReference type="Pfam" id="PF13424">
    <property type="entry name" value="TPR_12"/>
    <property type="match status" value="1"/>
</dbReference>
<dbReference type="RefSeq" id="WP_170321576.1">
    <property type="nucleotide sequence ID" value="NZ_BAAAHM010000003.1"/>
</dbReference>
<accession>A0A5M3XJY5</accession>
<dbReference type="Pfam" id="PF13676">
    <property type="entry name" value="TIR_2"/>
    <property type="match status" value="1"/>
</dbReference>